<keyword evidence="5 7" id="KW-1133">Transmembrane helix</keyword>
<dbReference type="SUPFAM" id="SSF90123">
    <property type="entry name" value="ABC transporter transmembrane region"/>
    <property type="match status" value="1"/>
</dbReference>
<evidence type="ECO:0000256" key="7">
    <source>
        <dbReference type="SAM" id="Phobius"/>
    </source>
</evidence>
<evidence type="ECO:0000313" key="10">
    <source>
        <dbReference type="EMBL" id="GAA2107124.1"/>
    </source>
</evidence>
<dbReference type="InterPro" id="IPR027417">
    <property type="entry name" value="P-loop_NTPase"/>
</dbReference>
<dbReference type="InterPro" id="IPR036640">
    <property type="entry name" value="ABC1_TM_sf"/>
</dbReference>
<gene>
    <name evidence="10" type="primary">ybtQ</name>
    <name evidence="10" type="ORF">GCM10009802_01950</name>
</gene>
<dbReference type="Pfam" id="PF00005">
    <property type="entry name" value="ABC_tran"/>
    <property type="match status" value="1"/>
</dbReference>
<keyword evidence="3" id="KW-0547">Nucleotide-binding</keyword>
<evidence type="ECO:0000256" key="3">
    <source>
        <dbReference type="ARBA" id="ARBA00022741"/>
    </source>
</evidence>
<protein>
    <submittedName>
        <fullName evidence="10">Yersiniabactin ABC transporter ATP-binding/permease protein YbtQ</fullName>
    </submittedName>
</protein>
<evidence type="ECO:0000256" key="5">
    <source>
        <dbReference type="ARBA" id="ARBA00022989"/>
    </source>
</evidence>
<dbReference type="Gene3D" id="3.40.50.300">
    <property type="entry name" value="P-loop containing nucleotide triphosphate hydrolases"/>
    <property type="match status" value="1"/>
</dbReference>
<dbReference type="PANTHER" id="PTHR24221">
    <property type="entry name" value="ATP-BINDING CASSETTE SUB-FAMILY B"/>
    <property type="match status" value="1"/>
</dbReference>
<feature type="transmembrane region" description="Helical" evidence="7">
    <location>
        <begin position="135"/>
        <end position="154"/>
    </location>
</feature>
<dbReference type="Pfam" id="PF00664">
    <property type="entry name" value="ABC_membrane"/>
    <property type="match status" value="1"/>
</dbReference>
<dbReference type="PANTHER" id="PTHR24221:SF654">
    <property type="entry name" value="ATP-BINDING CASSETTE SUB-FAMILY B MEMBER 6"/>
    <property type="match status" value="1"/>
</dbReference>
<reference evidence="11" key="1">
    <citation type="journal article" date="2019" name="Int. J. Syst. Evol. Microbiol.">
        <title>The Global Catalogue of Microorganisms (GCM) 10K type strain sequencing project: providing services to taxonomists for standard genome sequencing and annotation.</title>
        <authorList>
            <consortium name="The Broad Institute Genomics Platform"/>
            <consortium name="The Broad Institute Genome Sequencing Center for Infectious Disease"/>
            <person name="Wu L."/>
            <person name="Ma J."/>
        </authorList>
    </citation>
    <scope>NUCLEOTIDE SEQUENCE [LARGE SCALE GENOMIC DNA]</scope>
    <source>
        <strain evidence="11">JCM 15481</strain>
    </source>
</reference>
<proteinExistence type="predicted"/>
<evidence type="ECO:0000259" key="9">
    <source>
        <dbReference type="PROSITE" id="PS50929"/>
    </source>
</evidence>
<dbReference type="InterPro" id="IPR039421">
    <property type="entry name" value="Type_1_exporter"/>
</dbReference>
<feature type="domain" description="ABC transmembrane type-1" evidence="9">
    <location>
        <begin position="25"/>
        <end position="303"/>
    </location>
</feature>
<feature type="transmembrane region" description="Helical" evidence="7">
    <location>
        <begin position="160"/>
        <end position="178"/>
    </location>
</feature>
<dbReference type="Gene3D" id="1.20.1560.10">
    <property type="entry name" value="ABC transporter type 1, transmembrane domain"/>
    <property type="match status" value="1"/>
</dbReference>
<evidence type="ECO:0000256" key="4">
    <source>
        <dbReference type="ARBA" id="ARBA00022840"/>
    </source>
</evidence>
<dbReference type="RefSeq" id="WP_344286799.1">
    <property type="nucleotide sequence ID" value="NZ_BAAAPF010000002.1"/>
</dbReference>
<dbReference type="Proteomes" id="UP001500443">
    <property type="component" value="Unassembled WGS sequence"/>
</dbReference>
<evidence type="ECO:0000256" key="6">
    <source>
        <dbReference type="ARBA" id="ARBA00023136"/>
    </source>
</evidence>
<feature type="transmembrane region" description="Helical" evidence="7">
    <location>
        <begin position="58"/>
        <end position="74"/>
    </location>
</feature>
<keyword evidence="2 7" id="KW-0812">Transmembrane</keyword>
<dbReference type="PROSITE" id="PS50893">
    <property type="entry name" value="ABC_TRANSPORTER_2"/>
    <property type="match status" value="1"/>
</dbReference>
<evidence type="ECO:0000259" key="8">
    <source>
        <dbReference type="PROSITE" id="PS50893"/>
    </source>
</evidence>
<evidence type="ECO:0000256" key="2">
    <source>
        <dbReference type="ARBA" id="ARBA00022692"/>
    </source>
</evidence>
<accession>A0ABP5IYL6</accession>
<comment type="subcellular location">
    <subcellularLocation>
        <location evidence="1">Cell membrane</location>
        <topology evidence="1">Multi-pass membrane protein</topology>
    </subcellularLocation>
</comment>
<organism evidence="10 11">
    <name type="scientific">Streptomyces synnematoformans</name>
    <dbReference type="NCBI Taxonomy" id="415721"/>
    <lineage>
        <taxon>Bacteria</taxon>
        <taxon>Bacillati</taxon>
        <taxon>Actinomycetota</taxon>
        <taxon>Actinomycetes</taxon>
        <taxon>Kitasatosporales</taxon>
        <taxon>Streptomycetaceae</taxon>
        <taxon>Streptomyces</taxon>
    </lineage>
</organism>
<evidence type="ECO:0000256" key="1">
    <source>
        <dbReference type="ARBA" id="ARBA00004651"/>
    </source>
</evidence>
<comment type="caution">
    <text evidence="10">The sequence shown here is derived from an EMBL/GenBank/DDBJ whole genome shotgun (WGS) entry which is preliminary data.</text>
</comment>
<feature type="transmembrane region" description="Helical" evidence="7">
    <location>
        <begin position="243"/>
        <end position="266"/>
    </location>
</feature>
<dbReference type="InterPro" id="IPR017871">
    <property type="entry name" value="ABC_transporter-like_CS"/>
</dbReference>
<dbReference type="SMART" id="SM00382">
    <property type="entry name" value="AAA"/>
    <property type="match status" value="1"/>
</dbReference>
<name>A0ABP5IYL6_9ACTN</name>
<dbReference type="InterPro" id="IPR003593">
    <property type="entry name" value="AAA+_ATPase"/>
</dbReference>
<dbReference type="PROSITE" id="PS50929">
    <property type="entry name" value="ABC_TM1F"/>
    <property type="match status" value="1"/>
</dbReference>
<dbReference type="InterPro" id="IPR011527">
    <property type="entry name" value="ABC1_TM_dom"/>
</dbReference>
<keyword evidence="6 7" id="KW-0472">Membrane</keyword>
<evidence type="ECO:0000313" key="11">
    <source>
        <dbReference type="Proteomes" id="UP001500443"/>
    </source>
</evidence>
<keyword evidence="11" id="KW-1185">Reference proteome</keyword>
<dbReference type="EMBL" id="BAAAPF010000002">
    <property type="protein sequence ID" value="GAA2107124.1"/>
    <property type="molecule type" value="Genomic_DNA"/>
</dbReference>
<sequence>MKRLYRLMMLAAGTRGRQFLTALRASVVGSVAQAAAYGVLIGLIHELAQPDVDSAAAWTWFAAFVALYAAEAVCRMSELRFQYHEWAQVMSDLRLELGEKLRTMPLRDLEKRAAGDLSAVVGGNVAYASMGASHIAFLFLQAAIVPVVLVIVILAVDWRVGLVLLVTLPAALPFVRGIQRRSGEGQRAGAAADAVASSRIVEYVQALPVLRATGQAGASSRRLNEALQHQTDVMSTTQKSLTLPSIVATTAMQIGIVMAVAVGASLVIDADLSAALLVALVVAAVKLAEPLANTASMIAVFELSEASLERIAEIMDSEPLPAADIDTRLDRFDISFDNVTFRYHPSDPEPVLDALSVTLPARSLTALVGPSGSGKSTISKLVTRYADPEAGTVRIGDADLRGVAPREIYRHVAVVFQDVYLFNDTIRANIAMARPGATDEEVETAARAANVHEFVTRLPHGYDTRAGEIGGALSGGERQRVSIARAILKDAPIVILDEPTAALDSASEVAVQEAIGALVAHKTVLVIAHRLSTVVGADQILVIDQGRVAERGTHTELLENGGRYAGMWAAQTSARRWRVTATAGA</sequence>
<feature type="domain" description="ABC transporter" evidence="8">
    <location>
        <begin position="334"/>
        <end position="570"/>
    </location>
</feature>
<keyword evidence="4 10" id="KW-0067">ATP-binding</keyword>
<dbReference type="SUPFAM" id="SSF52540">
    <property type="entry name" value="P-loop containing nucleoside triphosphate hydrolases"/>
    <property type="match status" value="1"/>
</dbReference>
<dbReference type="InterPro" id="IPR003439">
    <property type="entry name" value="ABC_transporter-like_ATP-bd"/>
</dbReference>
<dbReference type="PROSITE" id="PS00211">
    <property type="entry name" value="ABC_TRANSPORTER_1"/>
    <property type="match status" value="1"/>
</dbReference>
<dbReference type="GO" id="GO:0005524">
    <property type="term" value="F:ATP binding"/>
    <property type="evidence" value="ECO:0007669"/>
    <property type="project" value="UniProtKB-KW"/>
</dbReference>